<feature type="domain" description="Ubiquitin fusion degradation protein UFD1 N-terminal subdomain 2" evidence="5">
    <location>
        <begin position="102"/>
        <end position="177"/>
    </location>
</feature>
<dbReference type="InterPro" id="IPR055418">
    <property type="entry name" value="UFD1_N2"/>
</dbReference>
<dbReference type="GO" id="GO:0006511">
    <property type="term" value="P:ubiquitin-dependent protein catabolic process"/>
    <property type="evidence" value="ECO:0007669"/>
    <property type="project" value="InterPro"/>
</dbReference>
<dbReference type="AlphaFoldDB" id="A0AAV7ZP33"/>
<dbReference type="GO" id="GO:0034098">
    <property type="term" value="C:VCP-NPL4-UFD1 AAA ATPase complex"/>
    <property type="evidence" value="ECO:0007669"/>
    <property type="project" value="TreeGrafter"/>
</dbReference>
<dbReference type="GO" id="GO:0031593">
    <property type="term" value="F:polyubiquitin modification-dependent protein binding"/>
    <property type="evidence" value="ECO:0007669"/>
    <property type="project" value="TreeGrafter"/>
</dbReference>
<dbReference type="InterPro" id="IPR004854">
    <property type="entry name" value="Ufd1-like"/>
</dbReference>
<evidence type="ECO:0000256" key="1">
    <source>
        <dbReference type="ARBA" id="ARBA00006043"/>
    </source>
</evidence>
<organism evidence="6 7">
    <name type="scientific">Anaeramoeba flamelloides</name>
    <dbReference type="NCBI Taxonomy" id="1746091"/>
    <lineage>
        <taxon>Eukaryota</taxon>
        <taxon>Metamonada</taxon>
        <taxon>Anaeramoebidae</taxon>
        <taxon>Anaeramoeba</taxon>
    </lineage>
</organism>
<feature type="compositionally biased region" description="Basic and acidic residues" evidence="3">
    <location>
        <begin position="296"/>
        <end position="308"/>
    </location>
</feature>
<evidence type="ECO:0000313" key="7">
    <source>
        <dbReference type="Proteomes" id="UP001146793"/>
    </source>
</evidence>
<dbReference type="InterPro" id="IPR055417">
    <property type="entry name" value="UFD1_N1"/>
</dbReference>
<dbReference type="Pfam" id="PF24842">
    <property type="entry name" value="UFD1_N2"/>
    <property type="match status" value="1"/>
</dbReference>
<dbReference type="PANTHER" id="PTHR12555:SF13">
    <property type="entry name" value="UBIQUITIN RECOGNITION FACTOR IN ER-ASSOCIATED DEGRADATION PROTEIN 1"/>
    <property type="match status" value="1"/>
</dbReference>
<evidence type="ECO:0000259" key="5">
    <source>
        <dbReference type="Pfam" id="PF24842"/>
    </source>
</evidence>
<dbReference type="Gene3D" id="2.40.40.50">
    <property type="entry name" value="Ubiquitin fusion degradation protein UFD1, N-terminal domain"/>
    <property type="match status" value="1"/>
</dbReference>
<proteinExistence type="inferred from homology"/>
<evidence type="ECO:0000259" key="4">
    <source>
        <dbReference type="Pfam" id="PF03152"/>
    </source>
</evidence>
<dbReference type="PANTHER" id="PTHR12555">
    <property type="entry name" value="UBIQUITIN FUSION DEGRADATON PROTEIN 1"/>
    <property type="match status" value="1"/>
</dbReference>
<name>A0AAV7ZP33_9EUKA</name>
<dbReference type="Pfam" id="PF03152">
    <property type="entry name" value="UFD1_N1"/>
    <property type="match status" value="1"/>
</dbReference>
<evidence type="ECO:0000313" key="6">
    <source>
        <dbReference type="EMBL" id="KAJ3442894.1"/>
    </source>
</evidence>
<dbReference type="EMBL" id="JANTQA010000026">
    <property type="protein sequence ID" value="KAJ3442894.1"/>
    <property type="molecule type" value="Genomic_DNA"/>
</dbReference>
<feature type="domain" description="Ubiquitin fusion degradation protein UFD1 N-terminal subdomain 1" evidence="4">
    <location>
        <begin position="5"/>
        <end position="100"/>
    </location>
</feature>
<feature type="compositionally biased region" description="Low complexity" evidence="3">
    <location>
        <begin position="330"/>
        <end position="343"/>
    </location>
</feature>
<gene>
    <name evidence="6" type="ORF">M0812_12646</name>
</gene>
<sequence>MSRRFIQTYHCISAQQIARQDVDKGGKICLPESALSALIQNQVETPYMFEIKNLSNQTISHCGVLDFNAVEGTCVLPTWLMNTLELQNRGRVQIIAQKLPLGSYIKFQPLTSDFTSKVTNPKVVLERQLRNFACLTQGDIIEIKYLNLVFYISVLETKPGKAINIIRTDCNVEFAPPRDQKQLTKEEIQKELERMQKVKNKSTKLSASSSSDDETPSSSEEKNKPKFKPFEGSGSRIDGKRNKEKPKPNTKNNSESSNNSKTNNQKEKNKPKFKVFEGSGSRIDGKKNKKSQQQKVTKEKKETIETPKKISKFKPFRGSGNRVDNKPIKKSITIDSSSSSSEENPNEKKIKRFGRNNIIQNKEEEKPKFVPFSSEGTKLSQKK</sequence>
<keyword evidence="2" id="KW-0833">Ubl conjugation pathway</keyword>
<dbReference type="Gene3D" id="3.10.330.10">
    <property type="match status" value="1"/>
</dbReference>
<dbReference type="GO" id="GO:0036503">
    <property type="term" value="P:ERAD pathway"/>
    <property type="evidence" value="ECO:0007669"/>
    <property type="project" value="TreeGrafter"/>
</dbReference>
<comment type="similarity">
    <text evidence="1">Belongs to the UFD1 family.</text>
</comment>
<feature type="compositionally biased region" description="Low complexity" evidence="3">
    <location>
        <begin position="249"/>
        <end position="263"/>
    </location>
</feature>
<feature type="region of interest" description="Disordered" evidence="3">
    <location>
        <begin position="194"/>
        <end position="383"/>
    </location>
</feature>
<reference evidence="6" key="1">
    <citation type="submission" date="2022-08" db="EMBL/GenBank/DDBJ databases">
        <title>Novel sulphate-reducing endosymbionts in the free-living metamonad Anaeramoeba.</title>
        <authorList>
            <person name="Jerlstrom-Hultqvist J."/>
            <person name="Cepicka I."/>
            <person name="Gallot-Lavallee L."/>
            <person name="Salas-Leiva D."/>
            <person name="Curtis B.A."/>
            <person name="Zahonova K."/>
            <person name="Pipaliya S."/>
            <person name="Dacks J."/>
            <person name="Roger A.J."/>
        </authorList>
    </citation>
    <scope>NUCLEOTIDE SEQUENCE</scope>
    <source>
        <strain evidence="6">Busselton2</strain>
    </source>
</reference>
<dbReference type="InterPro" id="IPR042299">
    <property type="entry name" value="Ufd1-like_Nn"/>
</dbReference>
<feature type="compositionally biased region" description="Polar residues" evidence="3">
    <location>
        <begin position="374"/>
        <end position="383"/>
    </location>
</feature>
<feature type="compositionally biased region" description="Basic and acidic residues" evidence="3">
    <location>
        <begin position="237"/>
        <end position="247"/>
    </location>
</feature>
<protein>
    <submittedName>
        <fullName evidence="6">Ubiquitin fusion degradation 1 protein</fullName>
    </submittedName>
</protein>
<evidence type="ECO:0000256" key="3">
    <source>
        <dbReference type="SAM" id="MobiDB-lite"/>
    </source>
</evidence>
<evidence type="ECO:0000256" key="2">
    <source>
        <dbReference type="ARBA" id="ARBA00022786"/>
    </source>
</evidence>
<dbReference type="Proteomes" id="UP001146793">
    <property type="component" value="Unassembled WGS sequence"/>
</dbReference>
<accession>A0AAV7ZP33</accession>
<comment type="caution">
    <text evidence="6">The sequence shown here is derived from an EMBL/GenBank/DDBJ whole genome shotgun (WGS) entry which is preliminary data.</text>
</comment>